<proteinExistence type="predicted"/>
<sequence>MAAHSKVSAKILTFMEEPRAKGLSKAEVDGKKKLLVWSGTEKASARFLAKRHWGIFQVFLALKPGSGQQIEAGRGLPLDQLLLCQALSQNGDPQKPRSLPKLSDWCFSFNFHDGYHPVGIDPAFQE</sequence>
<accession>A0AAE0C9E1</accession>
<dbReference type="EMBL" id="LGRX02026465">
    <property type="protein sequence ID" value="KAK3250821.1"/>
    <property type="molecule type" value="Genomic_DNA"/>
</dbReference>
<name>A0AAE0C9E1_9CHLO</name>
<dbReference type="Proteomes" id="UP001190700">
    <property type="component" value="Unassembled WGS sequence"/>
</dbReference>
<dbReference type="AlphaFoldDB" id="A0AAE0C9E1"/>
<evidence type="ECO:0000313" key="1">
    <source>
        <dbReference type="EMBL" id="KAK3250821.1"/>
    </source>
</evidence>
<reference evidence="2" key="2">
    <citation type="submission" date="2023-06" db="EMBL/GenBank/DDBJ databases">
        <title>Long-read-based genome assembly of the green algal bacterivore Cymbomonas tetramitiformis.</title>
        <authorList>
            <person name="Gyaltshen Y."/>
            <person name="Rozenberg A."/>
            <person name="Paasch A."/>
            <person name="Burns J.A."/>
            <person name="Warring S."/>
            <person name="Larson R."/>
            <person name="Maurer-Alcala X."/>
            <person name="Dacks J."/>
            <person name="Kim E."/>
        </authorList>
    </citation>
    <scope>NUCLEOTIDE SEQUENCE</scope>
    <source>
        <strain evidence="2">PLY_AMNH</strain>
    </source>
</reference>
<reference evidence="2 3" key="1">
    <citation type="journal article" date="2015" name="Genome Biol. Evol.">
        <title>Comparative Genomics of a Bacterivorous Green Alga Reveals Evolutionary Causalities and Consequences of Phago-Mixotrophic Mode of Nutrition.</title>
        <authorList>
            <person name="Burns J.A."/>
            <person name="Paasch A."/>
            <person name="Narechania A."/>
            <person name="Kim E."/>
        </authorList>
    </citation>
    <scope>NUCLEOTIDE SEQUENCE [LARGE SCALE GENOMIC DNA]</scope>
    <source>
        <strain evidence="2">PLY_AMNH</strain>
    </source>
</reference>
<gene>
    <name evidence="2" type="ORF">CYMTET_39814</name>
    <name evidence="1" type="ORF">CYMTET_39817</name>
</gene>
<dbReference type="EMBL" id="LGRX02026464">
    <property type="protein sequence ID" value="KAK3250828.1"/>
    <property type="molecule type" value="Genomic_DNA"/>
</dbReference>
<comment type="caution">
    <text evidence="2">The sequence shown here is derived from an EMBL/GenBank/DDBJ whole genome shotgun (WGS) entry which is preliminary data.</text>
</comment>
<organism evidence="2 3">
    <name type="scientific">Cymbomonas tetramitiformis</name>
    <dbReference type="NCBI Taxonomy" id="36881"/>
    <lineage>
        <taxon>Eukaryota</taxon>
        <taxon>Viridiplantae</taxon>
        <taxon>Chlorophyta</taxon>
        <taxon>Pyramimonadophyceae</taxon>
        <taxon>Pyramimonadales</taxon>
        <taxon>Pyramimonadaceae</taxon>
        <taxon>Cymbomonas</taxon>
    </lineage>
</organism>
<protein>
    <submittedName>
        <fullName evidence="2">Uncharacterized protein</fullName>
    </submittedName>
</protein>
<keyword evidence="3" id="KW-1185">Reference proteome</keyword>
<evidence type="ECO:0000313" key="2">
    <source>
        <dbReference type="EMBL" id="KAK3250828.1"/>
    </source>
</evidence>
<evidence type="ECO:0000313" key="3">
    <source>
        <dbReference type="Proteomes" id="UP001190700"/>
    </source>
</evidence>